<keyword evidence="1" id="KW-0472">Membrane</keyword>
<feature type="non-terminal residue" evidence="2">
    <location>
        <position position="45"/>
    </location>
</feature>
<keyword evidence="1" id="KW-0812">Transmembrane</keyword>
<keyword evidence="1" id="KW-1133">Transmembrane helix</keyword>
<proteinExistence type="predicted"/>
<reference evidence="2" key="1">
    <citation type="journal article" date="2013" name="Environ. Microbiol.">
        <title>Microbiota from the distal guts of lean and obese adolescents exhibit partial functional redundancy besides clear differences in community structure.</title>
        <authorList>
            <person name="Ferrer M."/>
            <person name="Ruiz A."/>
            <person name="Lanza F."/>
            <person name="Haange S.B."/>
            <person name="Oberbach A."/>
            <person name="Till H."/>
            <person name="Bargiela R."/>
            <person name="Campoy C."/>
            <person name="Segura M.T."/>
            <person name="Richter M."/>
            <person name="von Bergen M."/>
            <person name="Seifert J."/>
            <person name="Suarez A."/>
        </authorList>
    </citation>
    <scope>NUCLEOTIDE SEQUENCE</scope>
</reference>
<sequence>MNYSMIRYILAWVFTFEGMFLMLPAIVGGIYGEKQGLVYLAIAAG</sequence>
<organism evidence="2">
    <name type="scientific">human gut metagenome</name>
    <dbReference type="NCBI Taxonomy" id="408170"/>
    <lineage>
        <taxon>unclassified sequences</taxon>
        <taxon>metagenomes</taxon>
        <taxon>organismal metagenomes</taxon>
    </lineage>
</organism>
<name>K1T1N7_9ZZZZ</name>
<protein>
    <submittedName>
        <fullName evidence="2">Uncharacterized protein</fullName>
    </submittedName>
</protein>
<gene>
    <name evidence="2" type="ORF">LEA_09625</name>
</gene>
<dbReference type="AlphaFoldDB" id="K1T1N7"/>
<feature type="transmembrane region" description="Helical" evidence="1">
    <location>
        <begin position="9"/>
        <end position="31"/>
    </location>
</feature>
<comment type="caution">
    <text evidence="2">The sequence shown here is derived from an EMBL/GenBank/DDBJ whole genome shotgun (WGS) entry which is preliminary data.</text>
</comment>
<accession>K1T1N7</accession>
<dbReference type="EMBL" id="AJWY01006452">
    <property type="protein sequence ID" value="EKC66817.1"/>
    <property type="molecule type" value="Genomic_DNA"/>
</dbReference>
<evidence type="ECO:0000313" key="2">
    <source>
        <dbReference type="EMBL" id="EKC66817.1"/>
    </source>
</evidence>
<evidence type="ECO:0000256" key="1">
    <source>
        <dbReference type="SAM" id="Phobius"/>
    </source>
</evidence>